<name>A0A4C1WQN1_EUMVA</name>
<feature type="compositionally biased region" description="Low complexity" evidence="1">
    <location>
        <begin position="88"/>
        <end position="99"/>
    </location>
</feature>
<organism evidence="2 3">
    <name type="scientific">Eumeta variegata</name>
    <name type="common">Bagworm moth</name>
    <name type="synonym">Eumeta japonica</name>
    <dbReference type="NCBI Taxonomy" id="151549"/>
    <lineage>
        <taxon>Eukaryota</taxon>
        <taxon>Metazoa</taxon>
        <taxon>Ecdysozoa</taxon>
        <taxon>Arthropoda</taxon>
        <taxon>Hexapoda</taxon>
        <taxon>Insecta</taxon>
        <taxon>Pterygota</taxon>
        <taxon>Neoptera</taxon>
        <taxon>Endopterygota</taxon>
        <taxon>Lepidoptera</taxon>
        <taxon>Glossata</taxon>
        <taxon>Ditrysia</taxon>
        <taxon>Tineoidea</taxon>
        <taxon>Psychidae</taxon>
        <taxon>Oiketicinae</taxon>
        <taxon>Eumeta</taxon>
    </lineage>
</organism>
<accession>A0A4C1WQN1</accession>
<dbReference type="Proteomes" id="UP000299102">
    <property type="component" value="Unassembled WGS sequence"/>
</dbReference>
<reference evidence="2 3" key="1">
    <citation type="journal article" date="2019" name="Commun. Biol.">
        <title>The bagworm genome reveals a unique fibroin gene that provides high tensile strength.</title>
        <authorList>
            <person name="Kono N."/>
            <person name="Nakamura H."/>
            <person name="Ohtoshi R."/>
            <person name="Tomita M."/>
            <person name="Numata K."/>
            <person name="Arakawa K."/>
        </authorList>
    </citation>
    <scope>NUCLEOTIDE SEQUENCE [LARGE SCALE GENOMIC DNA]</scope>
</reference>
<dbReference type="OrthoDB" id="6776070at2759"/>
<keyword evidence="3" id="KW-1185">Reference proteome</keyword>
<evidence type="ECO:0008006" key="4">
    <source>
        <dbReference type="Google" id="ProtNLM"/>
    </source>
</evidence>
<comment type="caution">
    <text evidence="2">The sequence shown here is derived from an EMBL/GenBank/DDBJ whole genome shotgun (WGS) entry which is preliminary data.</text>
</comment>
<feature type="compositionally biased region" description="Low complexity" evidence="1">
    <location>
        <begin position="216"/>
        <end position="229"/>
    </location>
</feature>
<protein>
    <recommendedName>
        <fullName evidence="4">MADF domain-containing protein</fullName>
    </recommendedName>
</protein>
<dbReference type="AlphaFoldDB" id="A0A4C1WQN1"/>
<sequence length="290" mass="32991">MGRPITDLESKKIFMATFRYHLRRKKESMKSGAGEDDVYQPIWVYYDFMESFLMPIYKCNNTINTEEENVTSPSLNEEIIQENKDKNNNLNNQPSTNQNFTQDPAQNKSFNDKKHLDHQYANKKKRSHGNPEIDIHKKLDLLPLKLRRPPLSLVTTQLNALREFKQPLVGARCEARFEARREANREVTTISDYRVCVVVTSAGPARIPSPAIPDRSSAQPSPSSSTSSPQFKRPKTVNVPDFNQPKNQAQADSEWGVSTDVEECTSGTKKLLMELGINKLGGSQRNSLRH</sequence>
<evidence type="ECO:0000313" key="3">
    <source>
        <dbReference type="Proteomes" id="UP000299102"/>
    </source>
</evidence>
<evidence type="ECO:0000256" key="1">
    <source>
        <dbReference type="SAM" id="MobiDB-lite"/>
    </source>
</evidence>
<feature type="region of interest" description="Disordered" evidence="1">
    <location>
        <begin position="85"/>
        <end position="110"/>
    </location>
</feature>
<gene>
    <name evidence="2" type="ORF">EVAR_4708_1</name>
</gene>
<dbReference type="EMBL" id="BGZK01000602">
    <property type="protein sequence ID" value="GBP52425.1"/>
    <property type="molecule type" value="Genomic_DNA"/>
</dbReference>
<feature type="region of interest" description="Disordered" evidence="1">
    <location>
        <begin position="206"/>
        <end position="260"/>
    </location>
</feature>
<feature type="compositionally biased region" description="Polar residues" evidence="1">
    <location>
        <begin position="100"/>
        <end position="109"/>
    </location>
</feature>
<proteinExistence type="predicted"/>
<evidence type="ECO:0000313" key="2">
    <source>
        <dbReference type="EMBL" id="GBP52425.1"/>
    </source>
</evidence>